<keyword evidence="1" id="KW-1133">Transmembrane helix</keyword>
<sequence>MLAALLVRVYGLSFPVSLLLHSHSRRHSNSERVESSWRNINTALTPLPVLSFLPIAFFLSFFFYLELWYSSWKAVLEVLWSCGGDGPIGGKEQLWPRINAELEGCWRSNGGTIGQHCNLKSL</sequence>
<organism evidence="2 3">
    <name type="scientific">Clitoria ternatea</name>
    <name type="common">Butterfly pea</name>
    <dbReference type="NCBI Taxonomy" id="43366"/>
    <lineage>
        <taxon>Eukaryota</taxon>
        <taxon>Viridiplantae</taxon>
        <taxon>Streptophyta</taxon>
        <taxon>Embryophyta</taxon>
        <taxon>Tracheophyta</taxon>
        <taxon>Spermatophyta</taxon>
        <taxon>Magnoliopsida</taxon>
        <taxon>eudicotyledons</taxon>
        <taxon>Gunneridae</taxon>
        <taxon>Pentapetalae</taxon>
        <taxon>rosids</taxon>
        <taxon>fabids</taxon>
        <taxon>Fabales</taxon>
        <taxon>Fabaceae</taxon>
        <taxon>Papilionoideae</taxon>
        <taxon>50 kb inversion clade</taxon>
        <taxon>NPAAA clade</taxon>
        <taxon>indigoferoid/millettioid clade</taxon>
        <taxon>Phaseoleae</taxon>
        <taxon>Clitoria</taxon>
    </lineage>
</organism>
<name>A0AAN9PC33_CLITE</name>
<accession>A0AAN9PC33</accession>
<gene>
    <name evidence="2" type="ORF">RJT34_16176</name>
</gene>
<reference evidence="2 3" key="1">
    <citation type="submission" date="2024-01" db="EMBL/GenBank/DDBJ databases">
        <title>The genomes of 5 underutilized Papilionoideae crops provide insights into root nodulation and disease resistance.</title>
        <authorList>
            <person name="Yuan L."/>
        </authorList>
    </citation>
    <scope>NUCLEOTIDE SEQUENCE [LARGE SCALE GENOMIC DNA]</scope>
    <source>
        <strain evidence="2">LY-2023</strain>
        <tissue evidence="2">Leaf</tissue>
    </source>
</reference>
<dbReference type="Proteomes" id="UP001359559">
    <property type="component" value="Unassembled WGS sequence"/>
</dbReference>
<evidence type="ECO:0000256" key="1">
    <source>
        <dbReference type="SAM" id="Phobius"/>
    </source>
</evidence>
<dbReference type="EMBL" id="JAYKXN010000004">
    <property type="protein sequence ID" value="KAK7293313.1"/>
    <property type="molecule type" value="Genomic_DNA"/>
</dbReference>
<evidence type="ECO:0000313" key="2">
    <source>
        <dbReference type="EMBL" id="KAK7293313.1"/>
    </source>
</evidence>
<dbReference type="AlphaFoldDB" id="A0AAN9PC33"/>
<keyword evidence="1" id="KW-0812">Transmembrane</keyword>
<keyword evidence="3" id="KW-1185">Reference proteome</keyword>
<keyword evidence="1" id="KW-0472">Membrane</keyword>
<evidence type="ECO:0000313" key="3">
    <source>
        <dbReference type="Proteomes" id="UP001359559"/>
    </source>
</evidence>
<comment type="caution">
    <text evidence="2">The sequence shown here is derived from an EMBL/GenBank/DDBJ whole genome shotgun (WGS) entry which is preliminary data.</text>
</comment>
<proteinExistence type="predicted"/>
<protein>
    <submittedName>
        <fullName evidence="2">Uncharacterized protein</fullName>
    </submittedName>
</protein>
<feature type="transmembrane region" description="Helical" evidence="1">
    <location>
        <begin position="43"/>
        <end position="65"/>
    </location>
</feature>